<evidence type="ECO:0000313" key="3">
    <source>
        <dbReference type="Proteomes" id="UP000321393"/>
    </source>
</evidence>
<feature type="domain" description="Retrovirus-related Pol polyprotein from transposon TNT 1-94-like beta-barrel" evidence="1">
    <location>
        <begin position="204"/>
        <end position="269"/>
    </location>
</feature>
<dbReference type="EMBL" id="SSTE01011296">
    <property type="protein sequence ID" value="KAA0051219.1"/>
    <property type="molecule type" value="Genomic_DNA"/>
</dbReference>
<dbReference type="PANTHER" id="PTHR47592:SF27">
    <property type="entry name" value="OS08G0421700 PROTEIN"/>
    <property type="match status" value="1"/>
</dbReference>
<organism evidence="2 3">
    <name type="scientific">Cucumis melo var. makuwa</name>
    <name type="common">Oriental melon</name>
    <dbReference type="NCBI Taxonomy" id="1194695"/>
    <lineage>
        <taxon>Eukaryota</taxon>
        <taxon>Viridiplantae</taxon>
        <taxon>Streptophyta</taxon>
        <taxon>Embryophyta</taxon>
        <taxon>Tracheophyta</taxon>
        <taxon>Spermatophyta</taxon>
        <taxon>Magnoliopsida</taxon>
        <taxon>eudicotyledons</taxon>
        <taxon>Gunneridae</taxon>
        <taxon>Pentapetalae</taxon>
        <taxon>rosids</taxon>
        <taxon>fabids</taxon>
        <taxon>Cucurbitales</taxon>
        <taxon>Cucurbitaceae</taxon>
        <taxon>Benincaseae</taxon>
        <taxon>Cucumis</taxon>
    </lineage>
</organism>
<sequence length="269" mass="31203">MAISNNNFKTFRSTVMVEQFLGDLMSSDLNRHFRLEGARFKRWKQKMMFFLTLKKVGVACSTEKGKVQETNPMEEQINSLTTWTKTTSSEKYDIEEAGSKKYSIAHEIINKGMPLNDQFQVVVIIDKLPPLWKDLKNTLRHKMKEFSLENLITHLRIEEEGRRHDQKEEVNAIPRKQSIAVNLVEEELVAMTTKVTVTGGFEGWWLDIGASRHVYHDLSLFRKYNKTKDKNILLGNHYTTKVADIGEVKLKFTSGRIFVLKEVLHTPEI</sequence>
<dbReference type="Proteomes" id="UP000321393">
    <property type="component" value="Unassembled WGS sequence"/>
</dbReference>
<name>A0A5A7UCF3_CUCMM</name>
<dbReference type="InterPro" id="IPR054722">
    <property type="entry name" value="PolX-like_BBD"/>
</dbReference>
<gene>
    <name evidence="2" type="ORF">E6C27_scaffold1250G00220</name>
</gene>
<proteinExistence type="predicted"/>
<evidence type="ECO:0000313" key="2">
    <source>
        <dbReference type="EMBL" id="KAA0051219.1"/>
    </source>
</evidence>
<accession>A0A5A7UCF3</accession>
<dbReference type="PANTHER" id="PTHR47592">
    <property type="entry name" value="PBF68 PROTEIN"/>
    <property type="match status" value="1"/>
</dbReference>
<comment type="caution">
    <text evidence="2">The sequence shown here is derived from an EMBL/GenBank/DDBJ whole genome shotgun (WGS) entry which is preliminary data.</text>
</comment>
<protein>
    <recommendedName>
        <fullName evidence="1">Retrovirus-related Pol polyprotein from transposon TNT 1-94-like beta-barrel domain-containing protein</fullName>
    </recommendedName>
</protein>
<reference evidence="2 3" key="1">
    <citation type="submission" date="2019-08" db="EMBL/GenBank/DDBJ databases">
        <title>Draft genome sequences of two oriental melons (Cucumis melo L. var makuwa).</title>
        <authorList>
            <person name="Kwon S.-Y."/>
        </authorList>
    </citation>
    <scope>NUCLEOTIDE SEQUENCE [LARGE SCALE GENOMIC DNA]</scope>
    <source>
        <strain evidence="3">cv. SW 3</strain>
        <tissue evidence="2">Leaf</tissue>
    </source>
</reference>
<dbReference type="AlphaFoldDB" id="A0A5A7UCF3"/>
<dbReference type="Pfam" id="PF22936">
    <property type="entry name" value="Pol_BBD"/>
    <property type="match status" value="1"/>
</dbReference>
<evidence type="ECO:0000259" key="1">
    <source>
        <dbReference type="Pfam" id="PF22936"/>
    </source>
</evidence>
<dbReference type="Pfam" id="PF14223">
    <property type="entry name" value="Retrotran_gag_2"/>
    <property type="match status" value="1"/>
</dbReference>